<sequence>MAEINGVWPSTDNAWHSLRSIDLSRPVREFLWRLMHNVPKIGKYWLKVPNKEYRSECQPCEVLETMDHILYECSALGQELVWTAAKDLWARTGRQWPEISLGAITGCGLFAIRDKRGKVIPSPTRLLKIIVSEAAFLIWKIWCERVIQHGNDIDKAPSESEINNRFQAAIQKRLKINTMLTSRRKFKQRAVPIKTLRKTWEQVLFQPHQGAPE</sequence>
<accession>A0A165CPU0</accession>
<protein>
    <recommendedName>
        <fullName evidence="3">Reverse transcriptase zinc-binding domain-containing protein</fullName>
    </recommendedName>
</protein>
<evidence type="ECO:0008006" key="3">
    <source>
        <dbReference type="Google" id="ProtNLM"/>
    </source>
</evidence>
<reference evidence="1 2" key="1">
    <citation type="journal article" date="2016" name="Mol. Biol. Evol.">
        <title>Comparative Genomics of Early-Diverging Mushroom-Forming Fungi Provides Insights into the Origins of Lignocellulose Decay Capabilities.</title>
        <authorList>
            <person name="Nagy L.G."/>
            <person name="Riley R."/>
            <person name="Tritt A."/>
            <person name="Adam C."/>
            <person name="Daum C."/>
            <person name="Floudas D."/>
            <person name="Sun H."/>
            <person name="Yadav J.S."/>
            <person name="Pangilinan J."/>
            <person name="Larsson K.H."/>
            <person name="Matsuura K."/>
            <person name="Barry K."/>
            <person name="Labutti K."/>
            <person name="Kuo R."/>
            <person name="Ohm R.A."/>
            <person name="Bhattacharya S.S."/>
            <person name="Shirouzu T."/>
            <person name="Yoshinaga Y."/>
            <person name="Martin F.M."/>
            <person name="Grigoriev I.V."/>
            <person name="Hibbett D.S."/>
        </authorList>
    </citation>
    <scope>NUCLEOTIDE SEQUENCE [LARGE SCALE GENOMIC DNA]</scope>
    <source>
        <strain evidence="1 2">HHB12029</strain>
    </source>
</reference>
<evidence type="ECO:0000313" key="2">
    <source>
        <dbReference type="Proteomes" id="UP000077266"/>
    </source>
</evidence>
<name>A0A165CPU0_EXIGL</name>
<dbReference type="EMBL" id="KV426300">
    <property type="protein sequence ID" value="KZV82870.1"/>
    <property type="molecule type" value="Genomic_DNA"/>
</dbReference>
<evidence type="ECO:0000313" key="1">
    <source>
        <dbReference type="EMBL" id="KZV82870.1"/>
    </source>
</evidence>
<keyword evidence="2" id="KW-1185">Reference proteome</keyword>
<dbReference type="AlphaFoldDB" id="A0A165CPU0"/>
<dbReference type="STRING" id="1314781.A0A165CPU0"/>
<proteinExistence type="predicted"/>
<gene>
    <name evidence="1" type="ORF">EXIGLDRAFT_626427</name>
</gene>
<organism evidence="1 2">
    <name type="scientific">Exidia glandulosa HHB12029</name>
    <dbReference type="NCBI Taxonomy" id="1314781"/>
    <lineage>
        <taxon>Eukaryota</taxon>
        <taxon>Fungi</taxon>
        <taxon>Dikarya</taxon>
        <taxon>Basidiomycota</taxon>
        <taxon>Agaricomycotina</taxon>
        <taxon>Agaricomycetes</taxon>
        <taxon>Auriculariales</taxon>
        <taxon>Exidiaceae</taxon>
        <taxon>Exidia</taxon>
    </lineage>
</organism>
<dbReference type="InParanoid" id="A0A165CPU0"/>
<dbReference type="Proteomes" id="UP000077266">
    <property type="component" value="Unassembled WGS sequence"/>
</dbReference>
<dbReference type="OrthoDB" id="3262992at2759"/>